<dbReference type="Pfam" id="PF18962">
    <property type="entry name" value="Por_Secre_tail"/>
    <property type="match status" value="1"/>
</dbReference>
<dbReference type="Gene3D" id="2.60.40.3080">
    <property type="match status" value="1"/>
</dbReference>
<keyword evidence="1" id="KW-0732">Signal</keyword>
<gene>
    <name evidence="3" type="ORF">SAMN05444411_102310</name>
</gene>
<feature type="domain" description="Secretion system C-terminal sorting" evidence="2">
    <location>
        <begin position="89"/>
        <end position="157"/>
    </location>
</feature>
<dbReference type="STRING" id="762486.SAMN05444411_102310"/>
<dbReference type="NCBIfam" id="TIGR04183">
    <property type="entry name" value="Por_Secre_tail"/>
    <property type="match status" value="1"/>
</dbReference>
<reference evidence="3 4" key="1">
    <citation type="submission" date="2016-10" db="EMBL/GenBank/DDBJ databases">
        <authorList>
            <person name="de Groot N.N."/>
        </authorList>
    </citation>
    <scope>NUCLEOTIDE SEQUENCE [LARGE SCALE GENOMIC DNA]</scope>
    <source>
        <strain evidence="3 4">DSM 24956</strain>
    </source>
</reference>
<evidence type="ECO:0000256" key="1">
    <source>
        <dbReference type="ARBA" id="ARBA00022729"/>
    </source>
</evidence>
<sequence length="163" mass="18199">MKNLFFIFFVFTCTIICQGQGSILSSTIGSNGTSKIINSNNESYYVSQSIDQTSVIGTFTKNGYTIRQGFQQPKYNIGSSNNFNLNATVYPNPFNHSVNISFTDTITDSINITITDMSGRTLKSIKHKASQKIELHLEYLSSGIYILKVTTKNKQLITNLLKN</sequence>
<proteinExistence type="predicted"/>
<dbReference type="Proteomes" id="UP000199595">
    <property type="component" value="Unassembled WGS sequence"/>
</dbReference>
<dbReference type="AlphaFoldDB" id="A0A1H2WXG6"/>
<dbReference type="OrthoDB" id="1408995at2"/>
<dbReference type="EMBL" id="FNNJ01000002">
    <property type="protein sequence ID" value="SDW85206.1"/>
    <property type="molecule type" value="Genomic_DNA"/>
</dbReference>
<accession>A0A1H2WXG6</accession>
<dbReference type="InterPro" id="IPR026444">
    <property type="entry name" value="Secre_tail"/>
</dbReference>
<evidence type="ECO:0000313" key="3">
    <source>
        <dbReference type="EMBL" id="SDW85206.1"/>
    </source>
</evidence>
<organism evidence="3 4">
    <name type="scientific">Lutibacter oricola</name>
    <dbReference type="NCBI Taxonomy" id="762486"/>
    <lineage>
        <taxon>Bacteria</taxon>
        <taxon>Pseudomonadati</taxon>
        <taxon>Bacteroidota</taxon>
        <taxon>Flavobacteriia</taxon>
        <taxon>Flavobacteriales</taxon>
        <taxon>Flavobacteriaceae</taxon>
        <taxon>Lutibacter</taxon>
    </lineage>
</organism>
<name>A0A1H2WXG6_9FLAO</name>
<evidence type="ECO:0000259" key="2">
    <source>
        <dbReference type="Pfam" id="PF18962"/>
    </source>
</evidence>
<dbReference type="RefSeq" id="WP_090121236.1">
    <property type="nucleotide sequence ID" value="NZ_FNNJ01000002.1"/>
</dbReference>
<keyword evidence="4" id="KW-1185">Reference proteome</keyword>
<evidence type="ECO:0000313" key="4">
    <source>
        <dbReference type="Proteomes" id="UP000199595"/>
    </source>
</evidence>
<protein>
    <submittedName>
        <fullName evidence="3">Por secretion system C-terminal sorting domain-containing protein</fullName>
    </submittedName>
</protein>